<evidence type="ECO:0000259" key="2">
    <source>
        <dbReference type="Pfam" id="PF04773"/>
    </source>
</evidence>
<protein>
    <recommendedName>
        <fullName evidence="5">Sigma factor regulatory protein, FecR/PupR family</fullName>
    </recommendedName>
</protein>
<dbReference type="InterPro" id="IPR012373">
    <property type="entry name" value="Ferrdict_sens_TM"/>
</dbReference>
<evidence type="ECO:0000256" key="1">
    <source>
        <dbReference type="SAM" id="Phobius"/>
    </source>
</evidence>
<dbReference type="GO" id="GO:0016989">
    <property type="term" value="F:sigma factor antagonist activity"/>
    <property type="evidence" value="ECO:0007669"/>
    <property type="project" value="TreeGrafter"/>
</dbReference>
<feature type="domain" description="Protein FecR C-terminal" evidence="3">
    <location>
        <begin position="262"/>
        <end position="329"/>
    </location>
</feature>
<keyword evidence="1" id="KW-0812">Transmembrane</keyword>
<dbReference type="PANTHER" id="PTHR30273:SF2">
    <property type="entry name" value="PROTEIN FECR"/>
    <property type="match status" value="1"/>
</dbReference>
<sequence length="338" mass="39129">MEKRNYIELLDSFMRGKTSIEDEQVLLAWFKSPEAKDEIFLTYSMQWENVSDDLEEDIQIRMFEEIQTKIYESQLRPSSTKPHKRNKWLLLKRYAAIACLLVIAGLGSYYIARMSLYSMKEFIVSVDKGQKANLLLPDGTSVWLNSDSRIKYDNAYNTNDRRIILEGEAYFEVAKDKEKRFIVTANNIDVEALGTSFNIKSYQTDKTVIVTLVEGKLKVSDNKKDMLLNPNERLTYNKENEAFTMTDTYDVANVAIWRNNELAFYGESLEEIGTILSRIYNIDIVFTSESAKHYRFSGVIKNNSLGNVFEIISLTAPIQYKIYNNTVEISESKKVEKL</sequence>
<dbReference type="InterPro" id="IPR006860">
    <property type="entry name" value="FecR"/>
</dbReference>
<dbReference type="FunFam" id="2.60.120.1440:FF:000001">
    <property type="entry name" value="Putative anti-sigma factor"/>
    <property type="match status" value="1"/>
</dbReference>
<feature type="domain" description="FecR protein" evidence="2">
    <location>
        <begin position="124"/>
        <end position="217"/>
    </location>
</feature>
<keyword evidence="1" id="KW-0472">Membrane</keyword>
<gene>
    <name evidence="4" type="ORF">KL86DYS1_31310</name>
</gene>
<dbReference type="Pfam" id="PF16344">
    <property type="entry name" value="FecR_C"/>
    <property type="match status" value="1"/>
</dbReference>
<dbReference type="PIRSF" id="PIRSF018266">
    <property type="entry name" value="FecR"/>
    <property type="match status" value="1"/>
</dbReference>
<dbReference type="Pfam" id="PF04773">
    <property type="entry name" value="FecR"/>
    <property type="match status" value="1"/>
</dbReference>
<reference evidence="4" key="1">
    <citation type="submission" date="2016-04" db="EMBL/GenBank/DDBJ databases">
        <authorList>
            <person name="Evans L.H."/>
            <person name="Alamgir A."/>
            <person name="Owens N."/>
            <person name="Weber N.D."/>
            <person name="Virtaneva K."/>
            <person name="Barbian K."/>
            <person name="Babar A."/>
            <person name="Rosenke K."/>
        </authorList>
    </citation>
    <scope>NUCLEOTIDE SEQUENCE</scope>
    <source>
        <strain evidence="4">86-1</strain>
    </source>
</reference>
<accession>A0A212K3H0</accession>
<evidence type="ECO:0008006" key="5">
    <source>
        <dbReference type="Google" id="ProtNLM"/>
    </source>
</evidence>
<dbReference type="RefSeq" id="WP_296943943.1">
    <property type="nucleotide sequence ID" value="NZ_LT599032.1"/>
</dbReference>
<proteinExistence type="predicted"/>
<dbReference type="EMBL" id="FLUM01000003">
    <property type="protein sequence ID" value="SBW06196.1"/>
    <property type="molecule type" value="Genomic_DNA"/>
</dbReference>
<keyword evidence="1" id="KW-1133">Transmembrane helix</keyword>
<dbReference type="AlphaFoldDB" id="A0A212K3H0"/>
<dbReference type="InterPro" id="IPR032508">
    <property type="entry name" value="FecR_C"/>
</dbReference>
<dbReference type="Gene3D" id="3.55.50.30">
    <property type="match status" value="1"/>
</dbReference>
<dbReference type="Gene3D" id="2.60.120.1440">
    <property type="match status" value="1"/>
</dbReference>
<dbReference type="PANTHER" id="PTHR30273">
    <property type="entry name" value="PERIPLASMIC SIGNAL SENSOR AND SIGMA FACTOR ACTIVATOR FECR-RELATED"/>
    <property type="match status" value="1"/>
</dbReference>
<name>A0A212K3H0_9BACT</name>
<evidence type="ECO:0000259" key="3">
    <source>
        <dbReference type="Pfam" id="PF16344"/>
    </source>
</evidence>
<evidence type="ECO:0000313" key="4">
    <source>
        <dbReference type="EMBL" id="SBW06196.1"/>
    </source>
</evidence>
<feature type="transmembrane region" description="Helical" evidence="1">
    <location>
        <begin position="94"/>
        <end position="112"/>
    </location>
</feature>
<organism evidence="4">
    <name type="scientific">uncultured Dysgonomonas sp</name>
    <dbReference type="NCBI Taxonomy" id="206096"/>
    <lineage>
        <taxon>Bacteria</taxon>
        <taxon>Pseudomonadati</taxon>
        <taxon>Bacteroidota</taxon>
        <taxon>Bacteroidia</taxon>
        <taxon>Bacteroidales</taxon>
        <taxon>Dysgonomonadaceae</taxon>
        <taxon>Dysgonomonas</taxon>
        <taxon>environmental samples</taxon>
    </lineage>
</organism>